<feature type="transmembrane region" description="Helical" evidence="1">
    <location>
        <begin position="84"/>
        <end position="103"/>
    </location>
</feature>
<dbReference type="PROSITE" id="PS50887">
    <property type="entry name" value="GGDEF"/>
    <property type="match status" value="1"/>
</dbReference>
<evidence type="ECO:0000313" key="3">
    <source>
        <dbReference type="EMBL" id="RJF72794.1"/>
    </source>
</evidence>
<dbReference type="AlphaFoldDB" id="A0A418V9K2"/>
<proteinExistence type="predicted"/>
<dbReference type="GO" id="GO:0052621">
    <property type="term" value="F:diguanylate cyclase activity"/>
    <property type="evidence" value="ECO:0007669"/>
    <property type="project" value="TreeGrafter"/>
</dbReference>
<dbReference type="Proteomes" id="UP000286287">
    <property type="component" value="Unassembled WGS sequence"/>
</dbReference>
<feature type="transmembrane region" description="Helical" evidence="1">
    <location>
        <begin position="115"/>
        <end position="146"/>
    </location>
</feature>
<feature type="domain" description="GGDEF" evidence="2">
    <location>
        <begin position="222"/>
        <end position="350"/>
    </location>
</feature>
<organism evidence="3 4">
    <name type="scientific">Deinococcus cavernae</name>
    <dbReference type="NCBI Taxonomy" id="2320857"/>
    <lineage>
        <taxon>Bacteria</taxon>
        <taxon>Thermotogati</taxon>
        <taxon>Deinococcota</taxon>
        <taxon>Deinococci</taxon>
        <taxon>Deinococcales</taxon>
        <taxon>Deinococcaceae</taxon>
        <taxon>Deinococcus</taxon>
    </lineage>
</organism>
<keyword evidence="1" id="KW-1133">Transmembrane helix</keyword>
<dbReference type="GO" id="GO:1902201">
    <property type="term" value="P:negative regulation of bacterial-type flagellum-dependent cell motility"/>
    <property type="evidence" value="ECO:0007669"/>
    <property type="project" value="TreeGrafter"/>
</dbReference>
<keyword evidence="4" id="KW-1185">Reference proteome</keyword>
<dbReference type="Pfam" id="PF00990">
    <property type="entry name" value="GGDEF"/>
    <property type="match status" value="1"/>
</dbReference>
<keyword evidence="1" id="KW-0812">Transmembrane</keyword>
<evidence type="ECO:0000256" key="1">
    <source>
        <dbReference type="SAM" id="Phobius"/>
    </source>
</evidence>
<dbReference type="SMART" id="SM00267">
    <property type="entry name" value="GGDEF"/>
    <property type="match status" value="1"/>
</dbReference>
<protein>
    <submittedName>
        <fullName evidence="3">GGDEF domain-containing protein</fullName>
    </submittedName>
</protein>
<keyword evidence="1" id="KW-0472">Membrane</keyword>
<evidence type="ECO:0000259" key="2">
    <source>
        <dbReference type="PROSITE" id="PS50887"/>
    </source>
</evidence>
<feature type="transmembrane region" description="Helical" evidence="1">
    <location>
        <begin position="27"/>
        <end position="46"/>
    </location>
</feature>
<dbReference type="Gene3D" id="3.30.70.270">
    <property type="match status" value="1"/>
</dbReference>
<dbReference type="RefSeq" id="WP_119765270.1">
    <property type="nucleotide sequence ID" value="NZ_QYUJ01000014.1"/>
</dbReference>
<dbReference type="InterPro" id="IPR043128">
    <property type="entry name" value="Rev_trsase/Diguanyl_cyclase"/>
</dbReference>
<dbReference type="EMBL" id="QYUJ01000014">
    <property type="protein sequence ID" value="RJF72794.1"/>
    <property type="molecule type" value="Genomic_DNA"/>
</dbReference>
<feature type="transmembrane region" description="Helical" evidence="1">
    <location>
        <begin position="52"/>
        <end position="72"/>
    </location>
</feature>
<dbReference type="FunFam" id="3.30.70.270:FF:000001">
    <property type="entry name" value="Diguanylate cyclase domain protein"/>
    <property type="match status" value="1"/>
</dbReference>
<dbReference type="InterPro" id="IPR000160">
    <property type="entry name" value="GGDEF_dom"/>
</dbReference>
<dbReference type="InterPro" id="IPR029787">
    <property type="entry name" value="Nucleotide_cyclase"/>
</dbReference>
<dbReference type="CDD" id="cd01949">
    <property type="entry name" value="GGDEF"/>
    <property type="match status" value="1"/>
</dbReference>
<dbReference type="GO" id="GO:0043709">
    <property type="term" value="P:cell adhesion involved in single-species biofilm formation"/>
    <property type="evidence" value="ECO:0007669"/>
    <property type="project" value="TreeGrafter"/>
</dbReference>
<dbReference type="PANTHER" id="PTHR45138">
    <property type="entry name" value="REGULATORY COMPONENTS OF SENSORY TRANSDUCTION SYSTEM"/>
    <property type="match status" value="1"/>
</dbReference>
<gene>
    <name evidence="3" type="ORF">D3875_15840</name>
</gene>
<dbReference type="InterPro" id="IPR050469">
    <property type="entry name" value="Diguanylate_Cyclase"/>
</dbReference>
<evidence type="ECO:0000313" key="4">
    <source>
        <dbReference type="Proteomes" id="UP000286287"/>
    </source>
</evidence>
<comment type="caution">
    <text evidence="3">The sequence shown here is derived from an EMBL/GenBank/DDBJ whole genome shotgun (WGS) entry which is preliminary data.</text>
</comment>
<dbReference type="SUPFAM" id="SSF55073">
    <property type="entry name" value="Nucleotide cyclase"/>
    <property type="match status" value="1"/>
</dbReference>
<dbReference type="PANTHER" id="PTHR45138:SF9">
    <property type="entry name" value="DIGUANYLATE CYCLASE DGCM-RELATED"/>
    <property type="match status" value="1"/>
</dbReference>
<dbReference type="NCBIfam" id="TIGR00254">
    <property type="entry name" value="GGDEF"/>
    <property type="match status" value="1"/>
</dbReference>
<accession>A0A418V9K2</accession>
<dbReference type="GO" id="GO:0005886">
    <property type="term" value="C:plasma membrane"/>
    <property type="evidence" value="ECO:0007669"/>
    <property type="project" value="TreeGrafter"/>
</dbReference>
<reference evidence="3 4" key="1">
    <citation type="submission" date="2018-09" db="EMBL/GenBank/DDBJ databases">
        <authorList>
            <person name="Zhu H."/>
        </authorList>
    </citation>
    <scope>NUCLEOTIDE SEQUENCE [LARGE SCALE GENOMIC DNA]</scope>
    <source>
        <strain evidence="3 4">K2S05-167</strain>
    </source>
</reference>
<dbReference type="OrthoDB" id="70263at2"/>
<sequence>MAAPSRLSQQVLPLKVSFTAARRRQGLALLSVSTMAYHTICAVLQWQLQHELMAALNLAGVVLTGLLGWWAWRRALPPEALGNWVMPLALMWLAATLALEWGQHEQQWVGTTTEVMVVVLGFALLSVRRAMLFTAGAFALLLAFSLQSSMPVLSIQRLVDVGFLNLLILGLTVFGQRIVEAEQVASTHALLAMRDPLTGLYNRRVMDFLLQQIEQGVLHPPDSTAVALIDIDHFKQVNDVYGHETGDAVLRALARVIHEHLREDELAIRWGGEELLAVYLRLTPQEARRRAEALRLRISHLNVPQAPCFTVSIGLGMLSEVETVGDLFGVVDARLYQAKALGRNRVVADG</sequence>
<name>A0A418V9K2_9DEIO</name>